<evidence type="ECO:0000313" key="2">
    <source>
        <dbReference type="Proteomes" id="UP000546126"/>
    </source>
</evidence>
<keyword evidence="2" id="KW-1185">Reference proteome</keyword>
<gene>
    <name evidence="1" type="ORF">HT134_34725</name>
</gene>
<name>A0A7Y6IVN0_9ACTN</name>
<dbReference type="Proteomes" id="UP000546126">
    <property type="component" value="Unassembled WGS sequence"/>
</dbReference>
<protein>
    <recommendedName>
        <fullName evidence="3">DUF4351 domain-containing protein</fullName>
    </recommendedName>
</protein>
<reference evidence="1 2" key="1">
    <citation type="submission" date="2020-06" db="EMBL/GenBank/DDBJ databases">
        <authorList>
            <person name="Chanama M."/>
        </authorList>
    </citation>
    <scope>NUCLEOTIDE SEQUENCE [LARGE SCALE GENOMIC DNA]</scope>
    <source>
        <strain evidence="1 2">TBRC6557</strain>
    </source>
</reference>
<dbReference type="EMBL" id="JABWGO010000011">
    <property type="protein sequence ID" value="NUW45239.1"/>
    <property type="molecule type" value="Genomic_DNA"/>
</dbReference>
<organism evidence="1 2">
    <name type="scientific">Nonomuraea rhodomycinica</name>
    <dbReference type="NCBI Taxonomy" id="1712872"/>
    <lineage>
        <taxon>Bacteria</taxon>
        <taxon>Bacillati</taxon>
        <taxon>Actinomycetota</taxon>
        <taxon>Actinomycetes</taxon>
        <taxon>Streptosporangiales</taxon>
        <taxon>Streptosporangiaceae</taxon>
        <taxon>Nonomuraea</taxon>
    </lineage>
</organism>
<dbReference type="RefSeq" id="WP_175604713.1">
    <property type="nucleotide sequence ID" value="NZ_JABWGO010000011.1"/>
</dbReference>
<accession>A0A7Y6IVN0</accession>
<evidence type="ECO:0008006" key="3">
    <source>
        <dbReference type="Google" id="ProtNLM"/>
    </source>
</evidence>
<comment type="caution">
    <text evidence="1">The sequence shown here is derived from an EMBL/GenBank/DDBJ whole genome shotgun (WGS) entry which is preliminary data.</text>
</comment>
<dbReference type="AlphaFoldDB" id="A0A7Y6IVN0"/>
<proteinExistence type="predicted"/>
<dbReference type="PANTHER" id="PTHR34613">
    <property type="entry name" value="SLL0800 PROTEIN"/>
    <property type="match status" value="1"/>
</dbReference>
<evidence type="ECO:0000313" key="1">
    <source>
        <dbReference type="EMBL" id="NUW45239.1"/>
    </source>
</evidence>
<sequence>MTSTDWPVYSPFAREHYGRGLDEGRAEGAAEEAARMLMLVLGARGFHVPEDMRARISSCADLAQLEGWATRAVTVQSLKELFDQSG</sequence>
<dbReference type="PANTHER" id="PTHR34613:SF1">
    <property type="entry name" value="SLL6017 PROTEIN"/>
    <property type="match status" value="1"/>
</dbReference>